<accession>A0A9D4XPN3</accession>
<dbReference type="Proteomes" id="UP001058974">
    <property type="component" value="Chromosome 3"/>
</dbReference>
<evidence type="ECO:0000256" key="3">
    <source>
        <dbReference type="ARBA" id="ARBA00022833"/>
    </source>
</evidence>
<dbReference type="EMBL" id="JAMSHJ010000003">
    <property type="protein sequence ID" value="KAI5424397.1"/>
    <property type="molecule type" value="Genomic_DNA"/>
</dbReference>
<dbReference type="Pfam" id="PF02892">
    <property type="entry name" value="zf-BED"/>
    <property type="match status" value="1"/>
</dbReference>
<name>A0A9D4XPN3_PEA</name>
<evidence type="ECO:0000256" key="5">
    <source>
        <dbReference type="ARBA" id="ARBA00023163"/>
    </source>
</evidence>
<protein>
    <recommendedName>
        <fullName evidence="8">BED-type domain-containing protein</fullName>
    </recommendedName>
</protein>
<gene>
    <name evidence="9" type="ORF">KIW84_030547</name>
</gene>
<dbReference type="SUPFAM" id="SSF53098">
    <property type="entry name" value="Ribonuclease H-like"/>
    <property type="match status" value="1"/>
</dbReference>
<dbReference type="GO" id="GO:0003677">
    <property type="term" value="F:DNA binding"/>
    <property type="evidence" value="ECO:0007669"/>
    <property type="project" value="InterPro"/>
</dbReference>
<keyword evidence="5" id="KW-0804">Transcription</keyword>
<evidence type="ECO:0000256" key="4">
    <source>
        <dbReference type="ARBA" id="ARBA00023015"/>
    </source>
</evidence>
<feature type="region of interest" description="Disordered" evidence="7">
    <location>
        <begin position="1"/>
        <end position="48"/>
    </location>
</feature>
<dbReference type="PANTHER" id="PTHR46481">
    <property type="entry name" value="ZINC FINGER BED DOMAIN-CONTAINING PROTEIN 4"/>
    <property type="match status" value="1"/>
</dbReference>
<dbReference type="AlphaFoldDB" id="A0A9D4XPN3"/>
<dbReference type="InterPro" id="IPR036236">
    <property type="entry name" value="Znf_C2H2_sf"/>
</dbReference>
<dbReference type="InterPro" id="IPR012337">
    <property type="entry name" value="RNaseH-like_sf"/>
</dbReference>
<feature type="compositionally biased region" description="Polar residues" evidence="7">
    <location>
        <begin position="38"/>
        <end position="48"/>
    </location>
</feature>
<dbReference type="InterPro" id="IPR052035">
    <property type="entry name" value="ZnF_BED_domain_contain"/>
</dbReference>
<evidence type="ECO:0000256" key="2">
    <source>
        <dbReference type="ARBA" id="ARBA00022771"/>
    </source>
</evidence>
<sequence>MDGHDSVMDFETEEHIASTPPVSNNAGLLPQKRKNRSESWNHFTPMSSNTEMSKSAKCKHCGSLIKYNGGTSAMLAHLRRCSDNPNNAPNGLDKMFVAMELPFQKVEHPYLHRFIYGLQPKFKFPSRNTLARDILKNWDVEKAKMKTILSQNCRRVCITTDTWTSTQDSNYMCLTGHYIDNNWKLQKNILNFTQVTDYTGEIMAKTVKKCLNGWELNRVLSVTVDNASSNDVGIQHLKRWLHSQNDIVLNGEYLHTRCCDHILNLIVKDGMKEVDDSIVRIRAAVRYVRHTPSRFQRLKKCIDHETIGYKGYVGRDCETRWNSTYLMLKGALKHNKTFTELEFRDRKYFNEMSKDKGVPRPEDWEHVELILPFLQIFHEATERISGSSYVTSNMYMLEVFGV</sequence>
<evidence type="ECO:0000256" key="7">
    <source>
        <dbReference type="SAM" id="MobiDB-lite"/>
    </source>
</evidence>
<keyword evidence="2 6" id="KW-0863">Zinc-finger</keyword>
<evidence type="ECO:0000313" key="10">
    <source>
        <dbReference type="Proteomes" id="UP001058974"/>
    </source>
</evidence>
<keyword evidence="4" id="KW-0805">Transcription regulation</keyword>
<keyword evidence="3" id="KW-0862">Zinc</keyword>
<comment type="caution">
    <text evidence="9">The sequence shown here is derived from an EMBL/GenBank/DDBJ whole genome shotgun (WGS) entry which is preliminary data.</text>
</comment>
<feature type="domain" description="BED-type" evidence="8">
    <location>
        <begin position="34"/>
        <end position="88"/>
    </location>
</feature>
<proteinExistence type="predicted"/>
<evidence type="ECO:0000256" key="6">
    <source>
        <dbReference type="PROSITE-ProRule" id="PRU00027"/>
    </source>
</evidence>
<organism evidence="9 10">
    <name type="scientific">Pisum sativum</name>
    <name type="common">Garden pea</name>
    <name type="synonym">Lathyrus oleraceus</name>
    <dbReference type="NCBI Taxonomy" id="3888"/>
    <lineage>
        <taxon>Eukaryota</taxon>
        <taxon>Viridiplantae</taxon>
        <taxon>Streptophyta</taxon>
        <taxon>Embryophyta</taxon>
        <taxon>Tracheophyta</taxon>
        <taxon>Spermatophyta</taxon>
        <taxon>Magnoliopsida</taxon>
        <taxon>eudicotyledons</taxon>
        <taxon>Gunneridae</taxon>
        <taxon>Pentapetalae</taxon>
        <taxon>rosids</taxon>
        <taxon>fabids</taxon>
        <taxon>Fabales</taxon>
        <taxon>Fabaceae</taxon>
        <taxon>Papilionoideae</taxon>
        <taxon>50 kb inversion clade</taxon>
        <taxon>NPAAA clade</taxon>
        <taxon>Hologalegina</taxon>
        <taxon>IRL clade</taxon>
        <taxon>Fabeae</taxon>
        <taxon>Lathyrus</taxon>
    </lineage>
</organism>
<dbReference type="GO" id="GO:0008270">
    <property type="term" value="F:zinc ion binding"/>
    <property type="evidence" value="ECO:0007669"/>
    <property type="project" value="UniProtKB-KW"/>
</dbReference>
<reference evidence="9 10" key="1">
    <citation type="journal article" date="2022" name="Nat. Genet.">
        <title>Improved pea reference genome and pan-genome highlight genomic features and evolutionary characteristics.</title>
        <authorList>
            <person name="Yang T."/>
            <person name="Liu R."/>
            <person name="Luo Y."/>
            <person name="Hu S."/>
            <person name="Wang D."/>
            <person name="Wang C."/>
            <person name="Pandey M.K."/>
            <person name="Ge S."/>
            <person name="Xu Q."/>
            <person name="Li N."/>
            <person name="Li G."/>
            <person name="Huang Y."/>
            <person name="Saxena R.K."/>
            <person name="Ji Y."/>
            <person name="Li M."/>
            <person name="Yan X."/>
            <person name="He Y."/>
            <person name="Liu Y."/>
            <person name="Wang X."/>
            <person name="Xiang C."/>
            <person name="Varshney R.K."/>
            <person name="Ding H."/>
            <person name="Gao S."/>
            <person name="Zong X."/>
        </authorList>
    </citation>
    <scope>NUCLEOTIDE SEQUENCE [LARGE SCALE GENOMIC DNA]</scope>
    <source>
        <strain evidence="9 10">cv. Zhongwan 6</strain>
    </source>
</reference>
<keyword evidence="10" id="KW-1185">Reference proteome</keyword>
<dbReference type="InterPro" id="IPR003656">
    <property type="entry name" value="Znf_BED"/>
</dbReference>
<dbReference type="SUPFAM" id="SSF57667">
    <property type="entry name" value="beta-beta-alpha zinc fingers"/>
    <property type="match status" value="1"/>
</dbReference>
<dbReference type="PROSITE" id="PS50808">
    <property type="entry name" value="ZF_BED"/>
    <property type="match status" value="1"/>
</dbReference>
<dbReference type="Gramene" id="Psat03G0054700-T1">
    <property type="protein sequence ID" value="KAI5424397.1"/>
    <property type="gene ID" value="KIW84_030547"/>
</dbReference>
<dbReference type="SMART" id="SM00614">
    <property type="entry name" value="ZnF_BED"/>
    <property type="match status" value="1"/>
</dbReference>
<evidence type="ECO:0000259" key="8">
    <source>
        <dbReference type="PROSITE" id="PS50808"/>
    </source>
</evidence>
<evidence type="ECO:0000256" key="1">
    <source>
        <dbReference type="ARBA" id="ARBA00022723"/>
    </source>
</evidence>
<dbReference type="PANTHER" id="PTHR46481:SF8">
    <property type="entry name" value="ZINC FINGER BED DOMAIN-CONTAINING PROTEIN RICESLEEPER 1-LIKE"/>
    <property type="match status" value="1"/>
</dbReference>
<keyword evidence="1" id="KW-0479">Metal-binding</keyword>
<evidence type="ECO:0000313" key="9">
    <source>
        <dbReference type="EMBL" id="KAI5424397.1"/>
    </source>
</evidence>